<proteinExistence type="predicted"/>
<dbReference type="SMART" id="SM00062">
    <property type="entry name" value="PBPb"/>
    <property type="match status" value="1"/>
</dbReference>
<feature type="signal peptide" evidence="3">
    <location>
        <begin position="1"/>
        <end position="33"/>
    </location>
</feature>
<dbReference type="InterPro" id="IPR022448">
    <property type="entry name" value="Quinoprotein_dehydrogenase"/>
</dbReference>
<evidence type="ECO:0000313" key="6">
    <source>
        <dbReference type="Proteomes" id="UP001235547"/>
    </source>
</evidence>
<dbReference type="InterPro" id="IPR001638">
    <property type="entry name" value="Solute-binding_3/MltF_N"/>
</dbReference>
<dbReference type="Proteomes" id="UP001235547">
    <property type="component" value="Chromosome 2"/>
</dbReference>
<sequence length="289" mass="30926">MRSRMLKRLASVTSSTFAAAGVLLVAVAGTAPAAAQTSDLVSKTAFRVCADPANLPMSDRSGAGFENKIAELMASKLGLPLEYMWFPMATGFIRKTLQANACDVVIGYAQGDELVLNTNHYYTSAYVLIAVSNSPLAGVTTLADPLLKGKRIGVIAGTPPATHVARNGLMPKAKGYHLMVDRRYEDPADDMLADLKSGLIDAAILWGPIGAPLVKASHPDLKVTPLLSEPTPPKLFYRITMGVRQGEKVWERKLNSLIRRNQSEINAILTAAGVPLLDDMGTGPLEMPK</sequence>
<dbReference type="NCBIfam" id="TIGR03871">
    <property type="entry name" value="ABC_peri_MoxJ_2"/>
    <property type="match status" value="1"/>
</dbReference>
<evidence type="ECO:0000313" key="5">
    <source>
        <dbReference type="EMBL" id="WEX80056.1"/>
    </source>
</evidence>
<evidence type="ECO:0000256" key="3">
    <source>
        <dbReference type="SAM" id="SignalP"/>
    </source>
</evidence>
<feature type="chain" id="PRO_5047352090" evidence="3">
    <location>
        <begin position="34"/>
        <end position="289"/>
    </location>
</feature>
<feature type="domain" description="Solute-binding protein family 3/N-terminal" evidence="4">
    <location>
        <begin position="45"/>
        <end position="272"/>
    </location>
</feature>
<evidence type="ECO:0000259" key="4">
    <source>
        <dbReference type="SMART" id="SM00062"/>
    </source>
</evidence>
<organism evidence="5 6">
    <name type="scientific">Sinorhizobium numidicum</name>
    <dbReference type="NCBI Taxonomy" id="680248"/>
    <lineage>
        <taxon>Bacteria</taxon>
        <taxon>Pseudomonadati</taxon>
        <taxon>Pseudomonadota</taxon>
        <taxon>Alphaproteobacteria</taxon>
        <taxon>Hyphomicrobiales</taxon>
        <taxon>Rhizobiaceae</taxon>
        <taxon>Sinorhizobium/Ensifer group</taxon>
        <taxon>Sinorhizobium</taxon>
    </lineage>
</organism>
<keyword evidence="6" id="KW-1185">Reference proteome</keyword>
<dbReference type="PANTHER" id="PTHR35936:SF17">
    <property type="entry name" value="ARGININE-BINDING EXTRACELLULAR PROTEIN ARTP"/>
    <property type="match status" value="1"/>
</dbReference>
<name>A0ABY8CN23_9HYPH</name>
<dbReference type="SUPFAM" id="SSF53850">
    <property type="entry name" value="Periplasmic binding protein-like II"/>
    <property type="match status" value="1"/>
</dbReference>
<dbReference type="Gene3D" id="3.40.190.10">
    <property type="entry name" value="Periplasmic binding protein-like II"/>
    <property type="match status" value="2"/>
</dbReference>
<accession>A0ABY8CN23</accession>
<evidence type="ECO:0000256" key="2">
    <source>
        <dbReference type="ARBA" id="ARBA00022729"/>
    </source>
</evidence>
<comment type="subcellular location">
    <subcellularLocation>
        <location evidence="1">Periplasm</location>
    </subcellularLocation>
</comment>
<keyword evidence="2 3" id="KW-0732">Signal</keyword>
<dbReference type="RefSeq" id="WP_280730757.1">
    <property type="nucleotide sequence ID" value="NZ_CP120367.1"/>
</dbReference>
<dbReference type="PANTHER" id="PTHR35936">
    <property type="entry name" value="MEMBRANE-BOUND LYTIC MUREIN TRANSGLYCOSYLASE F"/>
    <property type="match status" value="1"/>
</dbReference>
<gene>
    <name evidence="5" type="ORF">PYH38_001446</name>
</gene>
<evidence type="ECO:0000256" key="1">
    <source>
        <dbReference type="ARBA" id="ARBA00004418"/>
    </source>
</evidence>
<protein>
    <submittedName>
        <fullName evidence="5">Substrate-binding domain-containing protein</fullName>
    </submittedName>
</protein>
<reference evidence="5 6" key="1">
    <citation type="submission" date="2023-03" db="EMBL/GenBank/DDBJ databases">
        <authorList>
            <person name="Kaur S."/>
            <person name="Espinosa-Saiz D."/>
            <person name="Velazquez E."/>
            <person name="Menendez E."/>
            <person name="diCenzo G.C."/>
        </authorList>
    </citation>
    <scope>NUCLEOTIDE SEQUENCE [LARGE SCALE GENOMIC DNA]</scope>
    <source>
        <strain evidence="5 6">LMG 27395</strain>
    </source>
</reference>
<dbReference type="EMBL" id="CP120370">
    <property type="protein sequence ID" value="WEX80056.1"/>
    <property type="molecule type" value="Genomic_DNA"/>
</dbReference>